<dbReference type="InterPro" id="IPR006311">
    <property type="entry name" value="TAT_signal"/>
</dbReference>
<dbReference type="Proteomes" id="UP000034392">
    <property type="component" value="Chromosome"/>
</dbReference>
<name>A0A0F7KN81_9SPHN</name>
<dbReference type="RefSeq" id="WP_046902910.1">
    <property type="nucleotide sequence ID" value="NZ_CP011452.2"/>
</dbReference>
<dbReference type="Pfam" id="PF13852">
    <property type="entry name" value="DUF4197"/>
    <property type="match status" value="1"/>
</dbReference>
<gene>
    <name evidence="1" type="ORF">WYH_00945</name>
</gene>
<reference evidence="1" key="1">
    <citation type="submission" date="2015-05" db="EMBL/GenBank/DDBJ databases">
        <title>The complete genome of Altererythrobacter atlanticus strain 26DY36.</title>
        <authorList>
            <person name="Wu Y.-H."/>
            <person name="Cheng H."/>
            <person name="Wu X.-W."/>
        </authorList>
    </citation>
    <scope>NUCLEOTIDE SEQUENCE [LARGE SCALE GENOMIC DNA]</scope>
    <source>
        <strain evidence="1">26DY36</strain>
    </source>
</reference>
<protein>
    <submittedName>
        <fullName evidence="1">Uncharacterized protein</fullName>
    </submittedName>
</protein>
<dbReference type="AlphaFoldDB" id="A0A0F7KN81"/>
<dbReference type="STRING" id="1267766.WYH_00945"/>
<keyword evidence="2" id="KW-1185">Reference proteome</keyword>
<sequence>MHQADHIHRRSFLIGSLAAGGSLALAGCASYGGGISFTEAIRRLLLLSSERAFARMTAPGGFWDESVATLGLNEFLGTRGDVLSGILTSALFKSRLEDAVADIAVEASYRAAPIVADTIRTIGFENAVALIRGGPTAGTSFVRQEMGVRLLDALVPEVGEALRVAEDPLMGQLLSGLAGVDVAGVARNFSQEVENVVWREIGREEAAIRADPQSTRDPLLIGALEAARAL</sequence>
<accession>A0A0F7KN81</accession>
<evidence type="ECO:0000313" key="1">
    <source>
        <dbReference type="EMBL" id="AKH41993.1"/>
    </source>
</evidence>
<proteinExistence type="predicted"/>
<dbReference type="PROSITE" id="PS51318">
    <property type="entry name" value="TAT"/>
    <property type="match status" value="1"/>
</dbReference>
<dbReference type="KEGG" id="aay:WYH_00945"/>
<evidence type="ECO:0000313" key="2">
    <source>
        <dbReference type="Proteomes" id="UP000034392"/>
    </source>
</evidence>
<organism evidence="1 2">
    <name type="scientific">Croceibacterium atlanticum</name>
    <dbReference type="NCBI Taxonomy" id="1267766"/>
    <lineage>
        <taxon>Bacteria</taxon>
        <taxon>Pseudomonadati</taxon>
        <taxon>Pseudomonadota</taxon>
        <taxon>Alphaproteobacteria</taxon>
        <taxon>Sphingomonadales</taxon>
        <taxon>Erythrobacteraceae</taxon>
        <taxon>Croceibacterium</taxon>
    </lineage>
</organism>
<dbReference type="OrthoDB" id="9789685at2"/>
<dbReference type="EMBL" id="CP011452">
    <property type="protein sequence ID" value="AKH41993.1"/>
    <property type="molecule type" value="Genomic_DNA"/>
</dbReference>
<dbReference type="PATRIC" id="fig|1267766.3.peg.950"/>
<dbReference type="InterPro" id="IPR025245">
    <property type="entry name" value="DUF4197"/>
</dbReference>